<reference evidence="2 3" key="1">
    <citation type="submission" date="2015-01" db="EMBL/GenBank/DDBJ databases">
        <title>Genome sequencing of Jeotgalibacillus soli.</title>
        <authorList>
            <person name="Goh K.M."/>
            <person name="Chan K.-G."/>
            <person name="Yaakop A.S."/>
            <person name="Ee R."/>
            <person name="Gan H.M."/>
            <person name="Chan C.S."/>
        </authorList>
    </citation>
    <scope>NUCLEOTIDE SEQUENCE [LARGE SCALE GENOMIC DNA]</scope>
    <source>
        <strain evidence="2 3">P9</strain>
    </source>
</reference>
<dbReference type="Proteomes" id="UP000031938">
    <property type="component" value="Unassembled WGS sequence"/>
</dbReference>
<sequence>MKAEKKFIMLLIAFGLFISLPFQTFASESKENELHYVALGDSLAAGQTPYGGFDTGYTDFIASYFDGLRYDVSYHNFGVSGYTSHHLRFDVQANPTVREEIKEADVLTINIGANDLLGTLRTDPTRVNEAIAAVSTNLNIILTEINVLNPTVDVYVMGYYNPFPYYPQQQQAALVPLLTALNLQIETRAKVNSDHYVPTAEVINKNYKKFLPNPNDIHLSVRGYQVIANEFWKEISKNQAKYKKKRFSVIR</sequence>
<name>A0A0C2V8T1_9BACL</name>
<dbReference type="RefSeq" id="WP_041089699.1">
    <property type="nucleotide sequence ID" value="NZ_JXRP01000018.1"/>
</dbReference>
<accession>A0A0C2V8T1</accession>
<protein>
    <recommendedName>
        <fullName evidence="1">SGNH hydrolase-type esterase domain-containing protein</fullName>
    </recommendedName>
</protein>
<dbReference type="EMBL" id="JXRP01000018">
    <property type="protein sequence ID" value="KIL45372.1"/>
    <property type="molecule type" value="Genomic_DNA"/>
</dbReference>
<comment type="caution">
    <text evidence="2">The sequence shown here is derived from an EMBL/GenBank/DDBJ whole genome shotgun (WGS) entry which is preliminary data.</text>
</comment>
<feature type="domain" description="SGNH hydrolase-type esterase" evidence="1">
    <location>
        <begin position="38"/>
        <end position="226"/>
    </location>
</feature>
<dbReference type="InterPro" id="IPR036514">
    <property type="entry name" value="SGNH_hydro_sf"/>
</dbReference>
<dbReference type="Gene3D" id="3.40.50.1110">
    <property type="entry name" value="SGNH hydrolase"/>
    <property type="match status" value="1"/>
</dbReference>
<evidence type="ECO:0000313" key="2">
    <source>
        <dbReference type="EMBL" id="KIL45372.1"/>
    </source>
</evidence>
<proteinExistence type="predicted"/>
<evidence type="ECO:0000313" key="3">
    <source>
        <dbReference type="Proteomes" id="UP000031938"/>
    </source>
</evidence>
<dbReference type="InterPro" id="IPR013830">
    <property type="entry name" value="SGNH_hydro"/>
</dbReference>
<dbReference type="PANTHER" id="PTHR30383">
    <property type="entry name" value="THIOESTERASE 1/PROTEASE 1/LYSOPHOSPHOLIPASE L1"/>
    <property type="match status" value="1"/>
</dbReference>
<dbReference type="GO" id="GO:0004622">
    <property type="term" value="F:phosphatidylcholine lysophospholipase activity"/>
    <property type="evidence" value="ECO:0007669"/>
    <property type="project" value="TreeGrafter"/>
</dbReference>
<dbReference type="Pfam" id="PF13472">
    <property type="entry name" value="Lipase_GDSL_2"/>
    <property type="match status" value="1"/>
</dbReference>
<dbReference type="AlphaFoldDB" id="A0A0C2V8T1"/>
<organism evidence="2 3">
    <name type="scientific">Jeotgalibacillus soli</name>
    <dbReference type="NCBI Taxonomy" id="889306"/>
    <lineage>
        <taxon>Bacteria</taxon>
        <taxon>Bacillati</taxon>
        <taxon>Bacillota</taxon>
        <taxon>Bacilli</taxon>
        <taxon>Bacillales</taxon>
        <taxon>Caryophanaceae</taxon>
        <taxon>Jeotgalibacillus</taxon>
    </lineage>
</organism>
<dbReference type="OrthoDB" id="1815486at2"/>
<dbReference type="PANTHER" id="PTHR30383:SF27">
    <property type="entry name" value="SPORE GERMINATION LIPASE LIPC"/>
    <property type="match status" value="1"/>
</dbReference>
<dbReference type="PATRIC" id="fig|889306.3.peg.2929"/>
<dbReference type="SUPFAM" id="SSF52266">
    <property type="entry name" value="SGNH hydrolase"/>
    <property type="match status" value="1"/>
</dbReference>
<keyword evidence="3" id="KW-1185">Reference proteome</keyword>
<dbReference type="InterPro" id="IPR051532">
    <property type="entry name" value="Ester_Hydrolysis_Enzymes"/>
</dbReference>
<gene>
    <name evidence="2" type="ORF">KP78_29160</name>
</gene>
<dbReference type="STRING" id="889306.KP78_29160"/>
<evidence type="ECO:0000259" key="1">
    <source>
        <dbReference type="Pfam" id="PF13472"/>
    </source>
</evidence>